<evidence type="ECO:0000313" key="2">
    <source>
        <dbReference type="Proteomes" id="UP001549146"/>
    </source>
</evidence>
<evidence type="ECO:0000313" key="1">
    <source>
        <dbReference type="EMBL" id="MET3730972.1"/>
    </source>
</evidence>
<organism evidence="1 2">
    <name type="scientific">Moheibacter stercoris</name>
    <dbReference type="NCBI Taxonomy" id="1628251"/>
    <lineage>
        <taxon>Bacteria</taxon>
        <taxon>Pseudomonadati</taxon>
        <taxon>Bacteroidota</taxon>
        <taxon>Flavobacteriia</taxon>
        <taxon>Flavobacteriales</taxon>
        <taxon>Weeksellaceae</taxon>
        <taxon>Moheibacter</taxon>
    </lineage>
</organism>
<reference evidence="1 2" key="1">
    <citation type="submission" date="2024-06" db="EMBL/GenBank/DDBJ databases">
        <title>Genomic Encyclopedia of Type Strains, Phase IV (KMG-IV): sequencing the most valuable type-strain genomes for metagenomic binning, comparative biology and taxonomic classification.</title>
        <authorList>
            <person name="Goeker M."/>
        </authorList>
    </citation>
    <scope>NUCLEOTIDE SEQUENCE [LARGE SCALE GENOMIC DNA]</scope>
    <source>
        <strain evidence="1 2">DSM 29388</strain>
    </source>
</reference>
<sequence>MSKFYLVLVLIWMSIISLSQEKDRISYHLNLNPTTNILTVYQTFELTNSSQQDLEEIYIHAWANAYSGRLTRLNEIKLQDRKGALHFSEKEERGHLQYLVISQNSNLLSYEIVEREFVKLNLSEPWVKGTRIQLLANYEVKIPKDVFTKYGYNEQQEFLLKYFFLQPATQDEKGKWVLQHYQDFEELSANPTNVQLTMDQLDEYDMASDLFEENKIWRGENMEHFRLFLTPKPENIQHFKSADQNLQIEFGYALDSIQKDHYAQLLPKQLQFLEDHFGPLPMRKLFISSKTKREQDFLGVDDLDAWILELKLFTEEEKNALKLFQVLAYEYIDHLFVVNKNQDHWIKNGLQYYVMMKYVDHYYPTLKLAGQLPDKLSVLGIKPLNYFHASKLKMNERYKFLYLYLARQNYDQPIETDFDELSNLNQIAISGFKTGISFYYIDQYLGGNEFDHLIKNFSNQNRGKRIQKSDFQQFLQQYASKDLDWFFEDYVDKKDKINFKLVKLTDAEDSLQIHLKNQTEFQGPFQISAFRNEMEVERQWYVSPTKDINVNFPKGDYDKIEVNSNYLLPEFNDRDNFLRTKGLFKNGKKWQLKLYSDIENPEYSQIFVNPQIRWNNYDKFLIGMRFHNQSLLTRPFEWNLSPKFSTGTGKLAGGASVSNTFMPQHGWFQAIKLGGSMKYEHYDQDLTYLKWSLYSTLNFRKNPRETLSHGFIFAYDNLDKEVPQFETQTHEEKYGLWNATYFYSRPDYIHESHGSVTYQMTNFFQKVMGEFYYRWRFATKKQLGVRLFVGTFLENQSNSDYFNFGVSHVSDYSFNLNLLGRSESSGVLSQEYVLAESGFKSKFDFTINRWIVSTNVELPIWKLFDLYADAGVFKNRLQNPEFIYDTGLKIKVIPDFLEFYLPIQSSLGFEPSMDNYWERIRFTFNFNLSSIINHLRRGWY</sequence>
<gene>
    <name evidence="1" type="ORF">ABID46_000531</name>
</gene>
<evidence type="ECO:0008006" key="3">
    <source>
        <dbReference type="Google" id="ProtNLM"/>
    </source>
</evidence>
<comment type="caution">
    <text evidence="1">The sequence shown here is derived from an EMBL/GenBank/DDBJ whole genome shotgun (WGS) entry which is preliminary data.</text>
</comment>
<dbReference type="SUPFAM" id="SSF55486">
    <property type="entry name" value="Metalloproteases ('zincins'), catalytic domain"/>
    <property type="match status" value="1"/>
</dbReference>
<dbReference type="Proteomes" id="UP001549146">
    <property type="component" value="Unassembled WGS sequence"/>
</dbReference>
<protein>
    <recommendedName>
        <fullName evidence="3">Aminopeptidase</fullName>
    </recommendedName>
</protein>
<dbReference type="InterPro" id="IPR027268">
    <property type="entry name" value="Peptidase_M4/M1_CTD_sf"/>
</dbReference>
<dbReference type="Gene3D" id="1.10.390.10">
    <property type="entry name" value="Neutral Protease Domain 2"/>
    <property type="match status" value="1"/>
</dbReference>
<proteinExistence type="predicted"/>
<dbReference type="EMBL" id="JBEPMO010000002">
    <property type="protein sequence ID" value="MET3730972.1"/>
    <property type="molecule type" value="Genomic_DNA"/>
</dbReference>
<keyword evidence="2" id="KW-1185">Reference proteome</keyword>
<dbReference type="RefSeq" id="WP_354506790.1">
    <property type="nucleotide sequence ID" value="NZ_JBEPMO010000002.1"/>
</dbReference>
<name>A0ABV2LTM6_9FLAO</name>
<accession>A0ABV2LTM6</accession>